<gene>
    <name evidence="6" type="ORF">BV912_00910</name>
</gene>
<dbReference type="EMBL" id="MTAB01000002">
    <property type="protein sequence ID" value="OSI24971.1"/>
    <property type="molecule type" value="Genomic_DNA"/>
</dbReference>
<dbReference type="Gene3D" id="3.40.1390.30">
    <property type="entry name" value="NIF3 (NGG1p interacting factor 3)-like"/>
    <property type="match status" value="2"/>
</dbReference>
<dbReference type="RefSeq" id="WP_085357701.1">
    <property type="nucleotide sequence ID" value="NZ_MTAB01000002.1"/>
</dbReference>
<evidence type="ECO:0000256" key="5">
    <source>
        <dbReference type="PIRSR" id="PIRSR602678-1"/>
    </source>
</evidence>
<dbReference type="AlphaFoldDB" id="A0A1X3DKR6"/>
<dbReference type="PANTHER" id="PTHR13799:SF14">
    <property type="entry name" value="GTP CYCLOHYDROLASE 1 TYPE 2 HOMOLOG"/>
    <property type="match status" value="1"/>
</dbReference>
<sequence length="250" mass="27735">MTHSRRTILDWCDETLQTDLFKDYAPNGLQIEGRSEIRKIVTAVTASRAACDYAVKQQADMLLVHHGMFWKSEPATITGWKKDRISTLLKHEINMAGYHLPLDAHPELGNNARLAKLMDWTTERRFGEQNLLNAGRLKTPKTLGELSAKLHQKLGRKPVAIGDETRIIENIVWCTGGAQGFFQTAIDEGADAYITGEISEAQFHLANETGTAFISAGHHATERYGIQALGEAIAATFGIKTVFFDEQNPA</sequence>
<comment type="similarity">
    <text evidence="1">Belongs to the GTP cyclohydrolase I type 2/NIF3 family.</text>
</comment>
<accession>A0A1X3DKR6</accession>
<dbReference type="OrthoDB" id="9800881at2"/>
<dbReference type="PANTHER" id="PTHR13799">
    <property type="entry name" value="NGG1 INTERACTING FACTOR 3"/>
    <property type="match status" value="1"/>
</dbReference>
<evidence type="ECO:0000256" key="1">
    <source>
        <dbReference type="ARBA" id="ARBA00006964"/>
    </source>
</evidence>
<dbReference type="FunFam" id="3.40.1390.30:FF:000002">
    <property type="entry name" value="Nif3-like dinuclear metal center protein"/>
    <property type="match status" value="1"/>
</dbReference>
<organism evidence="6 7">
    <name type="scientific">Neisseria dumasiana</name>
    <dbReference type="NCBI Taxonomy" id="1931275"/>
    <lineage>
        <taxon>Bacteria</taxon>
        <taxon>Pseudomonadati</taxon>
        <taxon>Pseudomonadota</taxon>
        <taxon>Betaproteobacteria</taxon>
        <taxon>Neisseriales</taxon>
        <taxon>Neisseriaceae</taxon>
        <taxon>Neisseria</taxon>
    </lineage>
</organism>
<feature type="binding site" evidence="5">
    <location>
        <position position="66"/>
    </location>
    <ligand>
        <name>a divalent metal cation</name>
        <dbReference type="ChEBI" id="CHEBI:60240"/>
        <label>1</label>
    </ligand>
</feature>
<evidence type="ECO:0000256" key="2">
    <source>
        <dbReference type="ARBA" id="ARBA00011643"/>
    </source>
</evidence>
<reference evidence="7" key="1">
    <citation type="submission" date="2017-01" db="EMBL/GenBank/DDBJ databases">
        <authorList>
            <person name="Mah S.A."/>
            <person name="Swanson W.J."/>
            <person name="Moy G.W."/>
            <person name="Vacquier V.D."/>
        </authorList>
    </citation>
    <scope>NUCLEOTIDE SEQUENCE [LARGE SCALE GENOMIC DNA]</scope>
    <source>
        <strain evidence="7">124861</strain>
    </source>
</reference>
<dbReference type="GO" id="GO:0046872">
    <property type="term" value="F:metal ion binding"/>
    <property type="evidence" value="ECO:0007669"/>
    <property type="project" value="UniProtKB-KW"/>
</dbReference>
<keyword evidence="4 5" id="KW-0479">Metal-binding</keyword>
<name>A0A1X3DKR6_9NEIS</name>
<dbReference type="Pfam" id="PF01784">
    <property type="entry name" value="DUF34_NIF3"/>
    <property type="match status" value="1"/>
</dbReference>
<evidence type="ECO:0000256" key="4">
    <source>
        <dbReference type="ARBA" id="ARBA00022723"/>
    </source>
</evidence>
<evidence type="ECO:0000313" key="7">
    <source>
        <dbReference type="Proteomes" id="UP000193303"/>
    </source>
</evidence>
<dbReference type="InterPro" id="IPR036069">
    <property type="entry name" value="DUF34/NIF3_sf"/>
</dbReference>
<feature type="binding site" evidence="5">
    <location>
        <position position="222"/>
    </location>
    <ligand>
        <name>a divalent metal cation</name>
        <dbReference type="ChEBI" id="CHEBI:60240"/>
        <label>1</label>
    </ligand>
</feature>
<comment type="caution">
    <text evidence="6">The sequence shown here is derived from an EMBL/GenBank/DDBJ whole genome shotgun (WGS) entry which is preliminary data.</text>
</comment>
<dbReference type="SUPFAM" id="SSF102705">
    <property type="entry name" value="NIF3 (NGG1p interacting factor 3)-like"/>
    <property type="match status" value="1"/>
</dbReference>
<feature type="binding site" evidence="5">
    <location>
        <position position="65"/>
    </location>
    <ligand>
        <name>a divalent metal cation</name>
        <dbReference type="ChEBI" id="CHEBI:60240"/>
        <label>1</label>
    </ligand>
</feature>
<comment type="subunit">
    <text evidence="2">Homohexamer.</text>
</comment>
<protein>
    <recommendedName>
        <fullName evidence="3">GTP cyclohydrolase 1 type 2 homolog</fullName>
    </recommendedName>
</protein>
<dbReference type="InterPro" id="IPR002678">
    <property type="entry name" value="DUF34/NIF3"/>
</dbReference>
<feature type="binding site" evidence="5">
    <location>
        <position position="218"/>
    </location>
    <ligand>
        <name>a divalent metal cation</name>
        <dbReference type="ChEBI" id="CHEBI:60240"/>
        <label>1</label>
    </ligand>
</feature>
<dbReference type="NCBIfam" id="TIGR00486">
    <property type="entry name" value="YbgI_SA1388"/>
    <property type="match status" value="1"/>
</dbReference>
<dbReference type="Proteomes" id="UP000193303">
    <property type="component" value="Unassembled WGS sequence"/>
</dbReference>
<dbReference type="GO" id="GO:0005737">
    <property type="term" value="C:cytoplasm"/>
    <property type="evidence" value="ECO:0007669"/>
    <property type="project" value="TreeGrafter"/>
</dbReference>
<dbReference type="STRING" id="1931275.BV914_01435"/>
<evidence type="ECO:0000313" key="6">
    <source>
        <dbReference type="EMBL" id="OSI24971.1"/>
    </source>
</evidence>
<evidence type="ECO:0000256" key="3">
    <source>
        <dbReference type="ARBA" id="ARBA00022112"/>
    </source>
</evidence>
<proteinExistence type="inferred from homology"/>
<feature type="binding site" evidence="5">
    <location>
        <position position="103"/>
    </location>
    <ligand>
        <name>a divalent metal cation</name>
        <dbReference type="ChEBI" id="CHEBI:60240"/>
        <label>1</label>
    </ligand>
</feature>